<dbReference type="RefSeq" id="XP_024080662.1">
    <property type="nucleotide sequence ID" value="XM_024224894.1"/>
</dbReference>
<keyword evidence="4" id="KW-1185">Reference proteome</keyword>
<dbReference type="OrthoDB" id="6578444at2759"/>
<evidence type="ECO:0000313" key="3">
    <source>
        <dbReference type="EnsemblMetazoa" id="XP_024080662.1"/>
    </source>
</evidence>
<dbReference type="GO" id="GO:0003700">
    <property type="term" value="F:DNA-binding transcription factor activity"/>
    <property type="evidence" value="ECO:0007669"/>
    <property type="project" value="InterPro"/>
</dbReference>
<feature type="compositionally biased region" description="Basic and acidic residues" evidence="1">
    <location>
        <begin position="661"/>
        <end position="673"/>
    </location>
</feature>
<feature type="compositionally biased region" description="Polar residues" evidence="1">
    <location>
        <begin position="548"/>
        <end position="569"/>
    </location>
</feature>
<feature type="region of interest" description="Disordered" evidence="1">
    <location>
        <begin position="392"/>
        <end position="680"/>
    </location>
</feature>
<feature type="compositionally biased region" description="Polar residues" evidence="1">
    <location>
        <begin position="209"/>
        <end position="238"/>
    </location>
</feature>
<accession>A0A8I6SEM1</accession>
<evidence type="ECO:0000313" key="4">
    <source>
        <dbReference type="Proteomes" id="UP000494040"/>
    </source>
</evidence>
<feature type="compositionally biased region" description="Basic residues" evidence="1">
    <location>
        <begin position="493"/>
        <end position="510"/>
    </location>
</feature>
<feature type="compositionally biased region" description="Polar residues" evidence="1">
    <location>
        <begin position="474"/>
        <end position="485"/>
    </location>
</feature>
<feature type="compositionally biased region" description="Low complexity" evidence="1">
    <location>
        <begin position="513"/>
        <end position="527"/>
    </location>
</feature>
<dbReference type="AlphaFoldDB" id="A0A8I6SEM1"/>
<feature type="compositionally biased region" description="Basic residues" evidence="1">
    <location>
        <begin position="587"/>
        <end position="597"/>
    </location>
</feature>
<feature type="domain" description="BZIP" evidence="2">
    <location>
        <begin position="493"/>
        <end position="508"/>
    </location>
</feature>
<dbReference type="PROSITE" id="PS00036">
    <property type="entry name" value="BZIP_BASIC"/>
    <property type="match status" value="1"/>
</dbReference>
<dbReference type="Proteomes" id="UP000494040">
    <property type="component" value="Unassembled WGS sequence"/>
</dbReference>
<protein>
    <recommendedName>
        <fullName evidence="2">BZIP domain-containing protein</fullName>
    </recommendedName>
</protein>
<feature type="region of interest" description="Disordered" evidence="1">
    <location>
        <begin position="282"/>
        <end position="340"/>
    </location>
</feature>
<feature type="compositionally biased region" description="Basic and acidic residues" evidence="1">
    <location>
        <begin position="570"/>
        <end position="586"/>
    </location>
</feature>
<dbReference type="GeneID" id="106673689"/>
<proteinExistence type="predicted"/>
<sequence length="931" mass="106109">MTKEIDLHPSAKTAHKNTSSIKKLFGLAVSTQDVAVQSENSIALYTARIFPDKDKKANMSQDKNMSSSKDLISNLTEENFCEDLIPECFKELYKRQELATKCRPRPYEKIKISKTISKRLYPSFHELVNRHCSIPRFKKYCSSMDSYKKCPLTTISQQENKLHKYLHKQKSKPNLYCRYCCVCRHNASKNMHCLRLLCKTDSNATASTSQVNKKSSKASLSMIQDKSTLRTNSKNQVAVSGEKVEDKKKDDKQNSSLQKIHSCGSEHLRKRSANQFEVSLNKIQKTKQSNEKNNSTKKKPSSTLVRKSSLPKKKSQSHNRSNSKINKSQNARNKDKLHTKSNTTLPITFIAQEPVIPCVKSISSINLLRINVKETSKLLKSRKSDSAINFQHPDMMQKGKPSSKMKDLEGGSRNQLRTQQNNETVTHKSASSQIKKQSATKISRSHSMNKLEQIRKKSQSTNGIPVIYGKTKKAQSNTSVCTVRSSTDETNKKRSSKNRHSSVQIRQKKKQSQDSASSVQSQSTNNNKKQKRSYNIKRSTEKLKSEGQNKTNKTQARRSGTSVCSIRSQRSNDKVVKKYLDRDTPSKKKLTRTKIYKSSKPEISMSSTQSKSNIGTSQSDRSLQSVGSANKSSSRVSINTGLTSSTDGRKKSTTSISKSSTKRDSSRSKDRVRSKQKRKRKKFLVDAMECVCCKPVKDRNKTRRRQKKLESKGLYYLYLEKKELQSTNCMQDKSTITDNPCLAQYFSRLETVDMNQCQAESTKLPRMGFCPITYCLSKKDIKENYGCMALVPPFWVLFDNLIAIIWSLYSNSESKQGLGESRTDTQLSQQYCPIKLGFGVSAQHEKGQRDVREANSHPHSNYRRGNNEKILRIKESSHDLTVRLEVVINRNLRAPNQFKFISTVHTFKMNNVFVKIDIHFCYILITYNLFS</sequence>
<dbReference type="KEGG" id="clec:106673689"/>
<name>A0A8I6SEM1_CIMLE</name>
<feature type="compositionally biased region" description="Basic and acidic residues" evidence="1">
    <location>
        <begin position="242"/>
        <end position="253"/>
    </location>
</feature>
<dbReference type="EnsemblMetazoa" id="XM_024224894.1">
    <property type="protein sequence ID" value="XP_024080662.1"/>
    <property type="gene ID" value="LOC106673689"/>
</dbReference>
<dbReference type="InterPro" id="IPR004827">
    <property type="entry name" value="bZIP"/>
</dbReference>
<feature type="compositionally biased region" description="Polar residues" evidence="1">
    <location>
        <begin position="318"/>
        <end position="331"/>
    </location>
</feature>
<feature type="compositionally biased region" description="Basic and acidic residues" evidence="1">
    <location>
        <begin position="538"/>
        <end position="547"/>
    </location>
</feature>
<feature type="compositionally biased region" description="Low complexity" evidence="1">
    <location>
        <begin position="428"/>
        <end position="442"/>
    </location>
</feature>
<feature type="region of interest" description="Disordered" evidence="1">
    <location>
        <begin position="209"/>
        <end position="268"/>
    </location>
</feature>
<evidence type="ECO:0000256" key="1">
    <source>
        <dbReference type="SAM" id="MobiDB-lite"/>
    </source>
</evidence>
<evidence type="ECO:0000259" key="2">
    <source>
        <dbReference type="PROSITE" id="PS00036"/>
    </source>
</evidence>
<organism evidence="3 4">
    <name type="scientific">Cimex lectularius</name>
    <name type="common">Bed bug</name>
    <name type="synonym">Acanthia lectularia</name>
    <dbReference type="NCBI Taxonomy" id="79782"/>
    <lineage>
        <taxon>Eukaryota</taxon>
        <taxon>Metazoa</taxon>
        <taxon>Ecdysozoa</taxon>
        <taxon>Arthropoda</taxon>
        <taxon>Hexapoda</taxon>
        <taxon>Insecta</taxon>
        <taxon>Pterygota</taxon>
        <taxon>Neoptera</taxon>
        <taxon>Paraneoptera</taxon>
        <taxon>Hemiptera</taxon>
        <taxon>Heteroptera</taxon>
        <taxon>Panheteroptera</taxon>
        <taxon>Cimicomorpha</taxon>
        <taxon>Cimicidae</taxon>
        <taxon>Cimex</taxon>
    </lineage>
</organism>
<feature type="compositionally biased region" description="Polar residues" evidence="1">
    <location>
        <begin position="412"/>
        <end position="424"/>
    </location>
</feature>
<feature type="compositionally biased region" description="Polar residues" evidence="1">
    <location>
        <begin position="604"/>
        <end position="646"/>
    </location>
</feature>
<reference evidence="3" key="1">
    <citation type="submission" date="2022-01" db="UniProtKB">
        <authorList>
            <consortium name="EnsemblMetazoa"/>
        </authorList>
    </citation>
    <scope>IDENTIFICATION</scope>
</reference>